<dbReference type="Proteomes" id="UP001238179">
    <property type="component" value="Chromosome"/>
</dbReference>
<evidence type="ECO:0000313" key="5">
    <source>
        <dbReference type="EMBL" id="BDU73227.1"/>
    </source>
</evidence>
<dbReference type="SMART" id="SM00448">
    <property type="entry name" value="REC"/>
    <property type="match status" value="1"/>
</dbReference>
<accession>A0AA48GKV6</accession>
<dbReference type="SUPFAM" id="SSF52172">
    <property type="entry name" value="CheY-like"/>
    <property type="match status" value="1"/>
</dbReference>
<evidence type="ECO:0000256" key="3">
    <source>
        <dbReference type="PROSITE-ProRule" id="PRU00169"/>
    </source>
</evidence>
<evidence type="ECO:0000313" key="6">
    <source>
        <dbReference type="Proteomes" id="UP001238179"/>
    </source>
</evidence>
<dbReference type="InterPro" id="IPR001789">
    <property type="entry name" value="Sig_transdc_resp-reg_receiver"/>
</dbReference>
<name>A0AA48GKV6_9BACT</name>
<keyword evidence="1 3" id="KW-0597">Phosphoprotein</keyword>
<dbReference type="KEGG" id="msil:METEAL_24010"/>
<evidence type="ECO:0000256" key="1">
    <source>
        <dbReference type="ARBA" id="ARBA00022553"/>
    </source>
</evidence>
<dbReference type="PANTHER" id="PTHR44591">
    <property type="entry name" value="STRESS RESPONSE REGULATOR PROTEIN 1"/>
    <property type="match status" value="1"/>
</dbReference>
<dbReference type="Gene3D" id="3.40.50.2300">
    <property type="match status" value="1"/>
</dbReference>
<protein>
    <recommendedName>
        <fullName evidence="4">Response regulatory domain-containing protein</fullName>
    </recommendedName>
</protein>
<dbReference type="Pfam" id="PF00072">
    <property type="entry name" value="Response_reg"/>
    <property type="match status" value="1"/>
</dbReference>
<evidence type="ECO:0000259" key="4">
    <source>
        <dbReference type="PROSITE" id="PS50110"/>
    </source>
</evidence>
<proteinExistence type="predicted"/>
<dbReference type="EMBL" id="AP027080">
    <property type="protein sequence ID" value="BDU73227.1"/>
    <property type="molecule type" value="Genomic_DNA"/>
</dbReference>
<dbReference type="InterPro" id="IPR050595">
    <property type="entry name" value="Bact_response_regulator"/>
</dbReference>
<feature type="domain" description="Response regulatory" evidence="4">
    <location>
        <begin position="6"/>
        <end position="128"/>
    </location>
</feature>
<dbReference type="PROSITE" id="PS50110">
    <property type="entry name" value="RESPONSE_REGULATORY"/>
    <property type="match status" value="1"/>
</dbReference>
<reference evidence="6" key="1">
    <citation type="journal article" date="2023" name="Int. J. Syst. Evol. Microbiol.">
        <title>Mesoterricola silvestris gen. nov., sp. nov., Mesoterricola sediminis sp. nov., Geothrix oryzae sp. nov., Geothrix edaphica sp. nov., Geothrix rubra sp. nov., and Geothrix limicola sp. nov., six novel members of Acidobacteriota isolated from soils.</title>
        <authorList>
            <person name="Itoh H."/>
            <person name="Sugisawa Y."/>
            <person name="Mise K."/>
            <person name="Xu Z."/>
            <person name="Kuniyasu M."/>
            <person name="Ushijima N."/>
            <person name="Kawano K."/>
            <person name="Kobayashi E."/>
            <person name="Shiratori Y."/>
            <person name="Masuda Y."/>
            <person name="Senoo K."/>
        </authorList>
    </citation>
    <scope>NUCLEOTIDE SEQUENCE [LARGE SCALE GENOMIC DNA]</scope>
    <source>
        <strain evidence="6">W79</strain>
    </source>
</reference>
<dbReference type="AlphaFoldDB" id="A0AA48GKV6"/>
<dbReference type="RefSeq" id="WP_316411870.1">
    <property type="nucleotide sequence ID" value="NZ_AP027080.1"/>
</dbReference>
<dbReference type="InterPro" id="IPR011006">
    <property type="entry name" value="CheY-like_superfamily"/>
</dbReference>
<sequence length="130" mass="14537">MTDKKNVLVVDDDIDLLEQVSFVLASEGYHVIRAQGQKEGEEALLTTIPDLAVLDLMMENMDSGFVLCHHVKRLYPETPVILLTAVKAATGLDFHPQSDEAASWVKADLVLDKPVRPEQLRAEARRLMKL</sequence>
<evidence type="ECO:0000256" key="2">
    <source>
        <dbReference type="ARBA" id="ARBA00023012"/>
    </source>
</evidence>
<dbReference type="PANTHER" id="PTHR44591:SF14">
    <property type="entry name" value="PROTEIN PILG"/>
    <property type="match status" value="1"/>
</dbReference>
<keyword evidence="2" id="KW-0902">Two-component regulatory system</keyword>
<keyword evidence="6" id="KW-1185">Reference proteome</keyword>
<feature type="modified residue" description="4-aspartylphosphate" evidence="3">
    <location>
        <position position="55"/>
    </location>
</feature>
<dbReference type="GO" id="GO:0000160">
    <property type="term" value="P:phosphorelay signal transduction system"/>
    <property type="evidence" value="ECO:0007669"/>
    <property type="project" value="UniProtKB-KW"/>
</dbReference>
<gene>
    <name evidence="5" type="ORF">METEAL_24010</name>
</gene>
<organism evidence="5 6">
    <name type="scientific">Mesoterricola silvestris</name>
    <dbReference type="NCBI Taxonomy" id="2927979"/>
    <lineage>
        <taxon>Bacteria</taxon>
        <taxon>Pseudomonadati</taxon>
        <taxon>Acidobacteriota</taxon>
        <taxon>Holophagae</taxon>
        <taxon>Holophagales</taxon>
        <taxon>Holophagaceae</taxon>
        <taxon>Mesoterricola</taxon>
    </lineage>
</organism>